<gene>
    <name evidence="1" type="ORF">SAMN04488007_3366</name>
</gene>
<organism evidence="1 2">
    <name type="scientific">Maribacter aquivivus</name>
    <dbReference type="NCBI Taxonomy" id="228958"/>
    <lineage>
        <taxon>Bacteria</taxon>
        <taxon>Pseudomonadati</taxon>
        <taxon>Bacteroidota</taxon>
        <taxon>Flavobacteriia</taxon>
        <taxon>Flavobacteriales</taxon>
        <taxon>Flavobacteriaceae</taxon>
        <taxon>Maribacter</taxon>
    </lineage>
</organism>
<reference evidence="2" key="1">
    <citation type="submission" date="2016-11" db="EMBL/GenBank/DDBJ databases">
        <authorList>
            <person name="Varghese N."/>
            <person name="Submissions S."/>
        </authorList>
    </citation>
    <scope>NUCLEOTIDE SEQUENCE [LARGE SCALE GENOMIC DNA]</scope>
    <source>
        <strain evidence="2">DSM 16478</strain>
    </source>
</reference>
<dbReference type="EMBL" id="FQZX01000003">
    <property type="protein sequence ID" value="SHK60453.1"/>
    <property type="molecule type" value="Genomic_DNA"/>
</dbReference>
<keyword evidence="2" id="KW-1185">Reference proteome</keyword>
<dbReference type="Proteomes" id="UP000184314">
    <property type="component" value="Unassembled WGS sequence"/>
</dbReference>
<evidence type="ECO:0000313" key="1">
    <source>
        <dbReference type="EMBL" id="SHK60453.1"/>
    </source>
</evidence>
<dbReference type="STRING" id="228958.SAMN04488007_3366"/>
<evidence type="ECO:0000313" key="2">
    <source>
        <dbReference type="Proteomes" id="UP000184314"/>
    </source>
</evidence>
<dbReference type="RefSeq" id="WP_073246371.1">
    <property type="nucleotide sequence ID" value="NZ_FQZX01000003.1"/>
</dbReference>
<accession>A0A1M6TU73</accession>
<sequence>MTNKANKKESSSRQRLLILKLTTNSLKIIFRFLKLLFNGQKMESISFQPDSEYCVDGTINQLRWEIRNAVFITVSNSSQLFFNSGQLLFKVKKGQKEFQLTAYGVGKKTKLFTKIKVIALNKKDFSKVETISKNIDVNKKKVELSKQIKNCTISFQNTKQPKQSKQLQIELNQSPFLKNSSAKIRLTNSIEELKNLKLELETDLN</sequence>
<proteinExistence type="predicted"/>
<name>A0A1M6TU73_9FLAO</name>
<dbReference type="OrthoDB" id="1441345at2"/>
<dbReference type="AlphaFoldDB" id="A0A1M6TU73"/>
<protein>
    <submittedName>
        <fullName evidence="1">Uncharacterized protein</fullName>
    </submittedName>
</protein>